<evidence type="ECO:0000313" key="3">
    <source>
        <dbReference type="Proteomes" id="UP000245166"/>
    </source>
</evidence>
<evidence type="ECO:0000259" key="1">
    <source>
        <dbReference type="PROSITE" id="PS51704"/>
    </source>
</evidence>
<dbReference type="InterPro" id="IPR017946">
    <property type="entry name" value="PLC-like_Pdiesterase_TIM-brl"/>
</dbReference>
<dbReference type="PANTHER" id="PTHR46211">
    <property type="entry name" value="GLYCEROPHOSPHORYL DIESTER PHOSPHODIESTERASE"/>
    <property type="match status" value="1"/>
</dbReference>
<dbReference type="Proteomes" id="UP000245166">
    <property type="component" value="Unassembled WGS sequence"/>
</dbReference>
<feature type="domain" description="GP-PDE" evidence="1">
    <location>
        <begin position="20"/>
        <end position="272"/>
    </location>
</feature>
<proteinExistence type="predicted"/>
<sequence>MSETAPARHDLPFWLDGARPAVVGHRGNAAHSPENTLGSFREAIGADAVETDLQLSADQVPFLLHDDTLERTTDAVARGFDPDAPASAVPWERLGSLDAGSWFGATFDGERLALLDDLAALLVETLDGPTPLGLDLEIKSPVAHAAQTVVTVVAASLASPSWQRLIAARAVLVTTFDPEVAQLACQQLPVPVGLLTPAAPAPEELGALAEVGLAAIVTAHDDLTEAVVSAAREVGLAVGVYTANEPSDWDRLVRLDVDLVVTDDPHALLRHLGR</sequence>
<protein>
    <recommendedName>
        <fullName evidence="1">GP-PDE domain-containing protein</fullName>
    </recommendedName>
</protein>
<reference evidence="2 3" key="1">
    <citation type="submission" date="2018-03" db="EMBL/GenBank/DDBJ databases">
        <title>Genome assembly of novel Miniimonas species PCH200.</title>
        <authorList>
            <person name="Thakur V."/>
            <person name="Kumar V."/>
            <person name="Singh D."/>
        </authorList>
    </citation>
    <scope>NUCLEOTIDE SEQUENCE [LARGE SCALE GENOMIC DNA]</scope>
    <source>
        <strain evidence="2 3">PCH200</strain>
    </source>
</reference>
<gene>
    <name evidence="2" type="ORF">C8046_05950</name>
</gene>
<keyword evidence="3" id="KW-1185">Reference proteome</keyword>
<dbReference type="Pfam" id="PF03009">
    <property type="entry name" value="GDPD"/>
    <property type="match status" value="1"/>
</dbReference>
<dbReference type="EMBL" id="PYHR01000002">
    <property type="protein sequence ID" value="PWD50272.1"/>
    <property type="molecule type" value="Genomic_DNA"/>
</dbReference>
<dbReference type="AlphaFoldDB" id="A0A2U1ZTL9"/>
<dbReference type="Gene3D" id="3.20.20.190">
    <property type="entry name" value="Phosphatidylinositol (PI) phosphodiesterase"/>
    <property type="match status" value="1"/>
</dbReference>
<evidence type="ECO:0000313" key="2">
    <source>
        <dbReference type="EMBL" id="PWD50272.1"/>
    </source>
</evidence>
<accession>A0A2U1ZTL9</accession>
<dbReference type="InterPro" id="IPR030395">
    <property type="entry name" value="GP_PDE_dom"/>
</dbReference>
<name>A0A2U1ZTL9_9MICO</name>
<dbReference type="GO" id="GO:0006629">
    <property type="term" value="P:lipid metabolic process"/>
    <property type="evidence" value="ECO:0007669"/>
    <property type="project" value="InterPro"/>
</dbReference>
<dbReference type="GO" id="GO:0008081">
    <property type="term" value="F:phosphoric diester hydrolase activity"/>
    <property type="evidence" value="ECO:0007669"/>
    <property type="project" value="InterPro"/>
</dbReference>
<dbReference type="PANTHER" id="PTHR46211:SF14">
    <property type="entry name" value="GLYCEROPHOSPHODIESTER PHOSPHODIESTERASE"/>
    <property type="match status" value="1"/>
</dbReference>
<dbReference type="SUPFAM" id="SSF51695">
    <property type="entry name" value="PLC-like phosphodiesterases"/>
    <property type="match status" value="1"/>
</dbReference>
<dbReference type="RefSeq" id="WP_109228655.1">
    <property type="nucleotide sequence ID" value="NZ_PYHR01000002.1"/>
</dbReference>
<dbReference type="OrthoDB" id="9758957at2"/>
<comment type="caution">
    <text evidence="2">The sequence shown here is derived from an EMBL/GenBank/DDBJ whole genome shotgun (WGS) entry which is preliminary data.</text>
</comment>
<organism evidence="2 3">
    <name type="scientific">Serinibacter arcticus</name>
    <dbReference type="NCBI Taxonomy" id="1655435"/>
    <lineage>
        <taxon>Bacteria</taxon>
        <taxon>Bacillati</taxon>
        <taxon>Actinomycetota</taxon>
        <taxon>Actinomycetes</taxon>
        <taxon>Micrococcales</taxon>
        <taxon>Beutenbergiaceae</taxon>
        <taxon>Serinibacter</taxon>
    </lineage>
</organism>
<dbReference type="PROSITE" id="PS51704">
    <property type="entry name" value="GP_PDE"/>
    <property type="match status" value="1"/>
</dbReference>